<evidence type="ECO:0000313" key="3">
    <source>
        <dbReference type="Proteomes" id="UP001059672"/>
    </source>
</evidence>
<proteinExistence type="predicted"/>
<gene>
    <name evidence="2" type="ORF">KDW96_18275</name>
</gene>
<dbReference type="Gene3D" id="3.40.630.30">
    <property type="match status" value="2"/>
</dbReference>
<dbReference type="SUPFAM" id="SSF55729">
    <property type="entry name" value="Acyl-CoA N-acyltransferases (Nat)"/>
    <property type="match status" value="2"/>
</dbReference>
<name>A0ABY5H4E0_9PSED</name>
<dbReference type="CDD" id="cd04301">
    <property type="entry name" value="NAT_SF"/>
    <property type="match status" value="1"/>
</dbReference>
<accession>A0ABY5H4E0</accession>
<dbReference type="Proteomes" id="UP001059672">
    <property type="component" value="Chromosome"/>
</dbReference>
<reference evidence="2" key="1">
    <citation type="submission" date="2021-04" db="EMBL/GenBank/DDBJ databases">
        <title>Oceanospirillales bacteria with DddD are important DMSP degraders in coastal seawater.</title>
        <authorList>
            <person name="Liu J."/>
        </authorList>
    </citation>
    <scope>NUCLEOTIDE SEQUENCE</scope>
    <source>
        <strain evidence="2">D13-4</strain>
    </source>
</reference>
<keyword evidence="2" id="KW-0808">Transferase</keyword>
<keyword evidence="2" id="KW-0012">Acyltransferase</keyword>
<dbReference type="PROSITE" id="PS51186">
    <property type="entry name" value="GNAT"/>
    <property type="match status" value="1"/>
</dbReference>
<evidence type="ECO:0000313" key="2">
    <source>
        <dbReference type="EMBL" id="UTW07090.1"/>
    </source>
</evidence>
<dbReference type="GO" id="GO:0016746">
    <property type="term" value="F:acyltransferase activity"/>
    <property type="evidence" value="ECO:0007669"/>
    <property type="project" value="UniProtKB-KW"/>
</dbReference>
<dbReference type="Pfam" id="PF00583">
    <property type="entry name" value="Acetyltransf_1"/>
    <property type="match status" value="1"/>
</dbReference>
<sequence>MAANPEFFEMEVRLRPGTADDATACGRICYDAFGAISAQHNFPPDFPSVEAAEQLCSGLLGHPGFYSVVAESAGRIAGSNFLDERNSIAGIGPVTVDPGIQNQAVGRRLMEAVLERVADKRLPSVRLLQAAYHNRSLSLYTKLGFVAREPLSTLQGTPPKVRLPGHEVRSATIEDLPSCNRLCLQVHGHDRGGELLDAITQGTARVVERDGRIVGYTTIIAFFGHTVGETNDAVKALIAAASEYPGPGFHVPTRNAELFRWCLEHGLRVVQPMTLMTIGLYNEPAGAYLPSIFY</sequence>
<dbReference type="InterPro" id="IPR000182">
    <property type="entry name" value="GNAT_dom"/>
</dbReference>
<feature type="domain" description="N-acetyltransferase" evidence="1">
    <location>
        <begin position="12"/>
        <end position="164"/>
    </location>
</feature>
<organism evidence="2 3">
    <name type="scientific">Pseudomonas benzenivorans</name>
    <dbReference type="NCBI Taxonomy" id="556533"/>
    <lineage>
        <taxon>Bacteria</taxon>
        <taxon>Pseudomonadati</taxon>
        <taxon>Pseudomonadota</taxon>
        <taxon>Gammaproteobacteria</taxon>
        <taxon>Pseudomonadales</taxon>
        <taxon>Pseudomonadaceae</taxon>
        <taxon>Pseudomonas</taxon>
    </lineage>
</organism>
<evidence type="ECO:0000259" key="1">
    <source>
        <dbReference type="PROSITE" id="PS51186"/>
    </source>
</evidence>
<dbReference type="InterPro" id="IPR016181">
    <property type="entry name" value="Acyl_CoA_acyltransferase"/>
</dbReference>
<dbReference type="EC" id="2.3.1.-" evidence="2"/>
<keyword evidence="3" id="KW-1185">Reference proteome</keyword>
<protein>
    <submittedName>
        <fullName evidence="2">GNAT family N-acetyltransferase</fullName>
        <ecNumber evidence="2">2.3.1.-</ecNumber>
    </submittedName>
</protein>
<dbReference type="RefSeq" id="WP_255837654.1">
    <property type="nucleotide sequence ID" value="NZ_CP073346.1"/>
</dbReference>
<dbReference type="EMBL" id="CP073346">
    <property type="protein sequence ID" value="UTW07090.1"/>
    <property type="molecule type" value="Genomic_DNA"/>
</dbReference>